<evidence type="ECO:0000256" key="6">
    <source>
        <dbReference type="ARBA" id="ARBA00022842"/>
    </source>
</evidence>
<dbReference type="InterPro" id="IPR013221">
    <property type="entry name" value="Mur_ligase_cen"/>
</dbReference>
<dbReference type="Gene3D" id="3.40.1190.10">
    <property type="entry name" value="Mur-like, catalytic domain"/>
    <property type="match status" value="2"/>
</dbReference>
<evidence type="ECO:0000256" key="2">
    <source>
        <dbReference type="ARBA" id="ARBA00022598"/>
    </source>
</evidence>
<dbReference type="InterPro" id="IPR036615">
    <property type="entry name" value="Mur_ligase_C_dom_sf"/>
</dbReference>
<comment type="similarity">
    <text evidence="1">Belongs to the folylpolyglutamate synthase family.</text>
</comment>
<dbReference type="GO" id="GO:0046872">
    <property type="term" value="F:metal ion binding"/>
    <property type="evidence" value="ECO:0007669"/>
    <property type="project" value="UniProtKB-KW"/>
</dbReference>
<organism evidence="9">
    <name type="scientific">Auxenochlorella protothecoides</name>
    <name type="common">Green microalga</name>
    <name type="synonym">Chlorella protothecoides</name>
    <dbReference type="NCBI Taxonomy" id="3075"/>
    <lineage>
        <taxon>Eukaryota</taxon>
        <taxon>Viridiplantae</taxon>
        <taxon>Chlorophyta</taxon>
        <taxon>core chlorophytes</taxon>
        <taxon>Trebouxiophyceae</taxon>
        <taxon>Chlorellales</taxon>
        <taxon>Chlorellaceae</taxon>
        <taxon>Auxenochlorella</taxon>
    </lineage>
</organism>
<dbReference type="Pfam" id="PF08245">
    <property type="entry name" value="Mur_ligase_M"/>
    <property type="match status" value="1"/>
</dbReference>
<dbReference type="InterPro" id="IPR036565">
    <property type="entry name" value="Mur-like_cat_sf"/>
</dbReference>
<dbReference type="InterPro" id="IPR004101">
    <property type="entry name" value="Mur_ligase_C"/>
</dbReference>
<dbReference type="Pfam" id="PF02875">
    <property type="entry name" value="Mur_ligase_C"/>
    <property type="match status" value="1"/>
</dbReference>
<dbReference type="PANTHER" id="PTHR11136">
    <property type="entry name" value="FOLYLPOLYGLUTAMATE SYNTHASE-RELATED"/>
    <property type="match status" value="1"/>
</dbReference>
<keyword evidence="5" id="KW-0067">ATP-binding</keyword>
<keyword evidence="6" id="KW-0460">Magnesium</keyword>
<dbReference type="GO" id="GO:0005737">
    <property type="term" value="C:cytoplasm"/>
    <property type="evidence" value="ECO:0007669"/>
    <property type="project" value="TreeGrafter"/>
</dbReference>
<dbReference type="SUPFAM" id="SSF53244">
    <property type="entry name" value="MurD-like peptide ligases, peptide-binding domain"/>
    <property type="match status" value="1"/>
</dbReference>
<dbReference type="NCBIfam" id="TIGR01499">
    <property type="entry name" value="folC"/>
    <property type="match status" value="1"/>
</dbReference>
<sequence>MFMQASARLWRTNLVDWRAGFSTTMGPGMVYLESLRNHEREGVPSGAGTDTSKGFDLTKMHRLLAQLGDPQDAWQAVHISGTKGKGSTATMLASIASAAGLKTGCYTSPHVVSLHERILMDGKPITSKDLDQALVTVQPTAQGLSHASPELPPPSHFEVLTAAAFAHFAAAGTDLAVVEVGLGGARDATNAFRPAGLALSVVTPIGSDHLDALGGSVRSVAAAKAGVLKAGRPLVLAPQPLHEAHQEIKREGVYLCFVRTGGLEGLQWDGSEAPCRRGVKRGNSLCRVLCVVDCGPFFGGLCGWTPEILTHRLGCPVIEVADEVELEFARGGEQHPAAPAIVRVLGSTVAAALGLQQGDCIEMKLGMEGVHQLSNAATAITAAAVLASEGILQGLTLEGLRLGLSRAQLPGRFQRCRLAEHRAGPVLIVDGAHTPEACAALAASLRRAFPEPSPVALVLAAAADKDASGMCAALGALRPVAVFPTEVEVAGSGARAMAPGSIMAAWQFNVPRPGRVMMQPSVVAAVERARMELGGVREGGGPGVILVTGSMHAAGAALRRLHLVPA</sequence>
<feature type="domain" description="Mur ligase central" evidence="8">
    <location>
        <begin position="79"/>
        <end position="228"/>
    </location>
</feature>
<keyword evidence="4" id="KW-0547">Nucleotide-binding</keyword>
<evidence type="ECO:0000259" key="8">
    <source>
        <dbReference type="Pfam" id="PF08245"/>
    </source>
</evidence>
<keyword evidence="3" id="KW-0479">Metal-binding</keyword>
<gene>
    <name evidence="9" type="ORF">g.18627</name>
</gene>
<dbReference type="GO" id="GO:0008841">
    <property type="term" value="F:dihydrofolate synthase activity"/>
    <property type="evidence" value="ECO:0007669"/>
    <property type="project" value="TreeGrafter"/>
</dbReference>
<dbReference type="SUPFAM" id="SSF53623">
    <property type="entry name" value="MurD-like peptide ligases, catalytic domain"/>
    <property type="match status" value="1"/>
</dbReference>
<dbReference type="GO" id="GO:0004326">
    <property type="term" value="F:tetrahydrofolylpolyglutamate synthase activity"/>
    <property type="evidence" value="ECO:0007669"/>
    <property type="project" value="InterPro"/>
</dbReference>
<accession>A0A1D1ZZ53</accession>
<dbReference type="InterPro" id="IPR001645">
    <property type="entry name" value="Folylpolyglutamate_synth"/>
</dbReference>
<dbReference type="Gene3D" id="3.90.190.20">
    <property type="entry name" value="Mur ligase, C-terminal domain"/>
    <property type="match status" value="1"/>
</dbReference>
<dbReference type="GO" id="GO:0005524">
    <property type="term" value="F:ATP binding"/>
    <property type="evidence" value="ECO:0007669"/>
    <property type="project" value="UniProtKB-KW"/>
</dbReference>
<evidence type="ECO:0000259" key="7">
    <source>
        <dbReference type="Pfam" id="PF02875"/>
    </source>
</evidence>
<protein>
    <submittedName>
        <fullName evidence="9">Uncharacterized protein</fullName>
    </submittedName>
</protein>
<evidence type="ECO:0000256" key="5">
    <source>
        <dbReference type="ARBA" id="ARBA00022840"/>
    </source>
</evidence>
<name>A0A1D1ZZ53_AUXPR</name>
<proteinExistence type="inferred from homology"/>
<feature type="domain" description="Mur ligase C-terminal" evidence="7">
    <location>
        <begin position="411"/>
        <end position="550"/>
    </location>
</feature>
<evidence type="ECO:0000256" key="3">
    <source>
        <dbReference type="ARBA" id="ARBA00022723"/>
    </source>
</evidence>
<evidence type="ECO:0000256" key="1">
    <source>
        <dbReference type="ARBA" id="ARBA00008276"/>
    </source>
</evidence>
<dbReference type="EMBL" id="GDKF01006491">
    <property type="protein sequence ID" value="JAT72131.1"/>
    <property type="molecule type" value="Transcribed_RNA"/>
</dbReference>
<evidence type="ECO:0000313" key="9">
    <source>
        <dbReference type="EMBL" id="JAT72131.1"/>
    </source>
</evidence>
<dbReference type="AlphaFoldDB" id="A0A1D1ZZ53"/>
<keyword evidence="2" id="KW-0436">Ligase</keyword>
<reference evidence="9" key="1">
    <citation type="submission" date="2015-08" db="EMBL/GenBank/DDBJ databases">
        <authorList>
            <person name="Babu N.S."/>
            <person name="Beckwith C.J."/>
            <person name="Beseler K.G."/>
            <person name="Brison A."/>
            <person name="Carone J.V."/>
            <person name="Caskin T.P."/>
            <person name="Diamond M."/>
            <person name="Durham M.E."/>
            <person name="Foxe J.M."/>
            <person name="Go M."/>
            <person name="Henderson B.A."/>
            <person name="Jones I.B."/>
            <person name="McGettigan J.A."/>
            <person name="Micheletti S.J."/>
            <person name="Nasrallah M.E."/>
            <person name="Ortiz D."/>
            <person name="Piller C.R."/>
            <person name="Privatt S.R."/>
            <person name="Schneider S.L."/>
            <person name="Sharp S."/>
            <person name="Smith T.C."/>
            <person name="Stanton J.D."/>
            <person name="Ullery H.E."/>
            <person name="Wilson R.J."/>
            <person name="Serrano M.G."/>
            <person name="Buck G."/>
            <person name="Lee V."/>
            <person name="Wang Y."/>
            <person name="Carvalho R."/>
            <person name="Voegtly L."/>
            <person name="Shi R."/>
            <person name="Duckworth R."/>
            <person name="Johnson A."/>
            <person name="Loviza R."/>
            <person name="Walstead R."/>
            <person name="Shah Z."/>
            <person name="Kiflezghi M."/>
            <person name="Wade K."/>
            <person name="Ball S.L."/>
            <person name="Bradley K.W."/>
            <person name="Asai D.J."/>
            <person name="Bowman C.A."/>
            <person name="Russell D.A."/>
            <person name="Pope W.H."/>
            <person name="Jacobs-Sera D."/>
            <person name="Hendrix R.W."/>
            <person name="Hatfull G.F."/>
        </authorList>
    </citation>
    <scope>NUCLEOTIDE SEQUENCE</scope>
</reference>
<dbReference type="PANTHER" id="PTHR11136:SF0">
    <property type="entry name" value="DIHYDROFOLATE SYNTHETASE-RELATED"/>
    <property type="match status" value="1"/>
</dbReference>
<evidence type="ECO:0000256" key="4">
    <source>
        <dbReference type="ARBA" id="ARBA00022741"/>
    </source>
</evidence>